<dbReference type="InterPro" id="IPR017441">
    <property type="entry name" value="Protein_kinase_ATP_BS"/>
</dbReference>
<dbReference type="InterPro" id="IPR000719">
    <property type="entry name" value="Prot_kinase_dom"/>
</dbReference>
<feature type="compositionally biased region" description="Polar residues" evidence="2">
    <location>
        <begin position="485"/>
        <end position="503"/>
    </location>
</feature>
<reference evidence="4 5" key="1">
    <citation type="submission" date="2015-08" db="EMBL/GenBank/DDBJ databases">
        <title>Next Generation Sequencing and Analysis of the Genome of Puccinia sorghi L Schw, the Causal Agent of Maize Common Rust.</title>
        <authorList>
            <person name="Rochi L."/>
            <person name="Burguener G."/>
            <person name="Darino M."/>
            <person name="Turjanski A."/>
            <person name="Kreff E."/>
            <person name="Dieguez M.J."/>
            <person name="Sacco F."/>
        </authorList>
    </citation>
    <scope>NUCLEOTIDE SEQUENCE [LARGE SCALE GENOMIC DNA]</scope>
    <source>
        <strain evidence="4 5">RO10H11247</strain>
    </source>
</reference>
<dbReference type="Gene3D" id="1.10.510.10">
    <property type="entry name" value="Transferase(Phosphotransferase) domain 1"/>
    <property type="match status" value="1"/>
</dbReference>
<dbReference type="Pfam" id="PF00069">
    <property type="entry name" value="Pkinase"/>
    <property type="match status" value="1"/>
</dbReference>
<evidence type="ECO:0000313" key="5">
    <source>
        <dbReference type="Proteomes" id="UP000037035"/>
    </source>
</evidence>
<sequence>MNPSLLSLSPPATPPHKNAPLLPPIHRQTATSTAATLPRSHSNTNHHHLSSISRSSSTLSDSAESSVSSESESSINHLPFPPTPPQSHHNTPLSRRHRSITSLSSSTTPSCPSRNDIFALSLPQPSLPLPTTKQKPKIGIIHQQHLSTSYDQQDLIRLKTSLHLTINTNSSSRLGQGTHGTVHIAALHQLDNQTKPWKLCAAKISEDIPASIKETLVLERLRSREQEEKEEEQDNETVTQATGSENGSRFIVGWFGLKEDKECHWIRTPEENERRKRRTLSQSFLPPIVLTLEYCPGGDLFKFVRRATVLRNENHPQDKRLEVGSRRWLRWSQELAEALKWCKERHVLLGDLKPQNVLLTRDLRIKLSDFNRSTILSAEQSQGGLGLIDPQGTGTSVYAAPELVQPPPSPCSFPADIFALGITMYFLLTGREPYRGVRSAVERMLLISRGGFWEHELGMRWKMLEDAQSTLRPSSSTKRLHKPPSRSNSTEPYQSQSTQLPVSQNTVDALHGSQPDLERQANHRNLALEIEEEYCPADIDTRIGFYSDGSPMLRYLNGNQIVDERVMKLIFKMCSPAANDRPQIEQIIQQLKSI</sequence>
<feature type="region of interest" description="Disordered" evidence="2">
    <location>
        <begin position="1"/>
        <end position="122"/>
    </location>
</feature>
<dbReference type="Proteomes" id="UP000037035">
    <property type="component" value="Unassembled WGS sequence"/>
</dbReference>
<dbReference type="PROSITE" id="PS50011">
    <property type="entry name" value="PROTEIN_KINASE_DOM"/>
    <property type="match status" value="1"/>
</dbReference>
<feature type="region of interest" description="Disordered" evidence="2">
    <location>
        <begin position="223"/>
        <end position="242"/>
    </location>
</feature>
<evidence type="ECO:0000256" key="2">
    <source>
        <dbReference type="SAM" id="MobiDB-lite"/>
    </source>
</evidence>
<keyword evidence="1" id="KW-0547">Nucleotide-binding</keyword>
<comment type="caution">
    <text evidence="4">The sequence shown here is derived from an EMBL/GenBank/DDBJ whole genome shotgun (WGS) entry which is preliminary data.</text>
</comment>
<keyword evidence="1" id="KW-0067">ATP-binding</keyword>
<feature type="binding site" evidence="1">
    <location>
        <position position="203"/>
    </location>
    <ligand>
        <name>ATP</name>
        <dbReference type="ChEBI" id="CHEBI:30616"/>
    </ligand>
</feature>
<dbReference type="CDD" id="cd00180">
    <property type="entry name" value="PKc"/>
    <property type="match status" value="1"/>
</dbReference>
<evidence type="ECO:0000256" key="1">
    <source>
        <dbReference type="PROSITE-ProRule" id="PRU10141"/>
    </source>
</evidence>
<dbReference type="PROSITE" id="PS00107">
    <property type="entry name" value="PROTEIN_KINASE_ATP"/>
    <property type="match status" value="1"/>
</dbReference>
<feature type="domain" description="Protein kinase" evidence="3">
    <location>
        <begin position="168"/>
        <end position="594"/>
    </location>
</feature>
<protein>
    <recommendedName>
        <fullName evidence="3">Protein kinase domain-containing protein</fullName>
    </recommendedName>
</protein>
<dbReference type="GO" id="GO:0004674">
    <property type="term" value="F:protein serine/threonine kinase activity"/>
    <property type="evidence" value="ECO:0007669"/>
    <property type="project" value="TreeGrafter"/>
</dbReference>
<keyword evidence="5" id="KW-1185">Reference proteome</keyword>
<dbReference type="SMART" id="SM00220">
    <property type="entry name" value="S_TKc"/>
    <property type="match status" value="1"/>
</dbReference>
<dbReference type="OrthoDB" id="4062651at2759"/>
<dbReference type="SUPFAM" id="SSF56112">
    <property type="entry name" value="Protein kinase-like (PK-like)"/>
    <property type="match status" value="1"/>
</dbReference>
<accession>A0A0L6V9I5</accession>
<gene>
    <name evidence="4" type="ORF">VP01_2180g4</name>
</gene>
<dbReference type="STRING" id="27349.A0A0L6V9I5"/>
<organism evidence="4 5">
    <name type="scientific">Puccinia sorghi</name>
    <dbReference type="NCBI Taxonomy" id="27349"/>
    <lineage>
        <taxon>Eukaryota</taxon>
        <taxon>Fungi</taxon>
        <taxon>Dikarya</taxon>
        <taxon>Basidiomycota</taxon>
        <taxon>Pucciniomycotina</taxon>
        <taxon>Pucciniomycetes</taxon>
        <taxon>Pucciniales</taxon>
        <taxon>Pucciniaceae</taxon>
        <taxon>Puccinia</taxon>
    </lineage>
</organism>
<dbReference type="PANTHER" id="PTHR24359">
    <property type="entry name" value="SERINE/THREONINE-PROTEIN KINASE SBK1"/>
    <property type="match status" value="1"/>
</dbReference>
<feature type="compositionally biased region" description="Polar residues" evidence="2">
    <location>
        <begin position="468"/>
        <end position="477"/>
    </location>
</feature>
<dbReference type="AlphaFoldDB" id="A0A0L6V9I5"/>
<dbReference type="EMBL" id="LAVV01007037">
    <property type="protein sequence ID" value="KNZ57354.1"/>
    <property type="molecule type" value="Genomic_DNA"/>
</dbReference>
<proteinExistence type="predicted"/>
<dbReference type="InterPro" id="IPR011009">
    <property type="entry name" value="Kinase-like_dom_sf"/>
</dbReference>
<name>A0A0L6V9I5_9BASI</name>
<dbReference type="GO" id="GO:0005524">
    <property type="term" value="F:ATP binding"/>
    <property type="evidence" value="ECO:0007669"/>
    <property type="project" value="UniProtKB-UniRule"/>
</dbReference>
<evidence type="ECO:0000259" key="3">
    <source>
        <dbReference type="PROSITE" id="PS50011"/>
    </source>
</evidence>
<feature type="compositionally biased region" description="Low complexity" evidence="2">
    <location>
        <begin position="1"/>
        <end position="10"/>
    </location>
</feature>
<feature type="region of interest" description="Disordered" evidence="2">
    <location>
        <begin position="468"/>
        <end position="503"/>
    </location>
</feature>
<evidence type="ECO:0000313" key="4">
    <source>
        <dbReference type="EMBL" id="KNZ57354.1"/>
    </source>
</evidence>
<feature type="compositionally biased region" description="Low complexity" evidence="2">
    <location>
        <begin position="50"/>
        <end position="74"/>
    </location>
</feature>
<dbReference type="PANTHER" id="PTHR24359:SF1">
    <property type="entry name" value="INHIBITOR OF NUCLEAR FACTOR KAPPA-B KINASE EPSILON SUBUNIT HOMOLOG 1-RELATED"/>
    <property type="match status" value="1"/>
</dbReference>
<dbReference type="VEuPathDB" id="FungiDB:VP01_2180g4"/>
<feature type="compositionally biased region" description="Low complexity" evidence="2">
    <location>
        <begin position="100"/>
        <end position="122"/>
    </location>
</feature>